<evidence type="ECO:0000313" key="1">
    <source>
        <dbReference type="EMBL" id="BBY16844.1"/>
    </source>
</evidence>
<gene>
    <name evidence="1" type="ORF">MLIT_24360</name>
</gene>
<dbReference type="Proteomes" id="UP000466607">
    <property type="component" value="Chromosome"/>
</dbReference>
<organism evidence="1 2">
    <name type="scientific">Mycolicibacterium litorale</name>
    <dbReference type="NCBI Taxonomy" id="758802"/>
    <lineage>
        <taxon>Bacteria</taxon>
        <taxon>Bacillati</taxon>
        <taxon>Actinomycetota</taxon>
        <taxon>Actinomycetes</taxon>
        <taxon>Mycobacteriales</taxon>
        <taxon>Mycobacteriaceae</taxon>
        <taxon>Mycolicibacterium</taxon>
    </lineage>
</organism>
<protein>
    <submittedName>
        <fullName evidence="1">Uncharacterized protein</fullName>
    </submittedName>
</protein>
<evidence type="ECO:0000313" key="2">
    <source>
        <dbReference type="Proteomes" id="UP000466607"/>
    </source>
</evidence>
<keyword evidence="2" id="KW-1185">Reference proteome</keyword>
<sequence length="176" mass="19055">MTAVLIGECTGLWRRTLLVEADGSRDTGTGVVWLQGESAYVDSRGFAGTLLQRGNIFEWRRDIDLQPPGEFPDVGAVHWDGDTLVERGVHADYVEHWVRDSGPATPCSALWLTAGVAHGLLLRVGGRFGWASGTSVVVGAVGDSRWNALDITTSGPRLRAGGVRWDIERTEGEVEL</sequence>
<dbReference type="RefSeq" id="WP_134053079.1">
    <property type="nucleotide sequence ID" value="NZ_AP022586.1"/>
</dbReference>
<proteinExistence type="predicted"/>
<name>A0AAD1MS51_9MYCO</name>
<dbReference type="EMBL" id="AP022586">
    <property type="protein sequence ID" value="BBY16844.1"/>
    <property type="molecule type" value="Genomic_DNA"/>
</dbReference>
<accession>A0AAD1MS51</accession>
<reference evidence="1 2" key="1">
    <citation type="journal article" date="2019" name="Emerg. Microbes Infect.">
        <title>Comprehensive subspecies identification of 175 nontuberculous mycobacteria species based on 7547 genomic profiles.</title>
        <authorList>
            <person name="Matsumoto Y."/>
            <person name="Kinjo T."/>
            <person name="Motooka D."/>
            <person name="Nabeya D."/>
            <person name="Jung N."/>
            <person name="Uechi K."/>
            <person name="Horii T."/>
            <person name="Iida T."/>
            <person name="Fujita J."/>
            <person name="Nakamura S."/>
        </authorList>
    </citation>
    <scope>NUCLEOTIDE SEQUENCE [LARGE SCALE GENOMIC DNA]</scope>
    <source>
        <strain evidence="1 2">JCM 17423</strain>
    </source>
</reference>
<dbReference type="AlphaFoldDB" id="A0AAD1MS51"/>